<organism evidence="1 2">
    <name type="scientific">Idiomarina fontislapidosi</name>
    <dbReference type="NCBI Taxonomy" id="263723"/>
    <lineage>
        <taxon>Bacteria</taxon>
        <taxon>Pseudomonadati</taxon>
        <taxon>Pseudomonadota</taxon>
        <taxon>Gammaproteobacteria</taxon>
        <taxon>Alteromonadales</taxon>
        <taxon>Idiomarinaceae</taxon>
        <taxon>Idiomarina</taxon>
    </lineage>
</organism>
<protein>
    <submittedName>
        <fullName evidence="1">Uncharacterized protein</fullName>
    </submittedName>
</protein>
<gene>
    <name evidence="1" type="ORF">CWE25_03570</name>
</gene>
<proteinExistence type="predicted"/>
<dbReference type="OrthoDB" id="8565078at2"/>
<reference evidence="2" key="1">
    <citation type="journal article" date="2018" name="Front. Microbiol.">
        <title>Genome-Based Analysis Reveals the Taxonomy and Diversity of the Family Idiomarinaceae.</title>
        <authorList>
            <person name="Liu Y."/>
            <person name="Lai Q."/>
            <person name="Shao Z."/>
        </authorList>
    </citation>
    <scope>NUCLEOTIDE SEQUENCE [LARGE SCALE GENOMIC DNA]</scope>
    <source>
        <strain evidence="2">F23</strain>
    </source>
</reference>
<keyword evidence="2" id="KW-1185">Reference proteome</keyword>
<accession>A0A432Y991</accession>
<sequence length="419" mass="47632">MVGQQLSVSDQLLEQGEKRLNLIGRHAGILMHAYQTGELDSLAVNEGVLRNLLNARIIYQPESGQGYRLRAPVAQLIASLVVDERRRSIQADVADKLEVIRGQVDAFRKAQRLGDMHLGELKLHIIEERVHDLVSEFDEAIHSLWNRLNTDFGFAANLDEKMAENQRAQNQIERLLDGLSMIDYDECIALADGHVKLRHLLVVHLQRRTSLQRASMLEIQHRMIELMSRFREQQSRSLLVSNMAQFLRQHPDLKVSDYTEQSQVPNLFNQACAIQGAAHLDVNDRQAQSETLTALHEALKQTRHLRNDDVASSESAQATEFTHDSVLETQQRQLKQDVDQFFVDVAQSQQPQSALDYLAQSALSWPGEIWLFQVLSEYETLAKAVQAQLPLHRQERAVSRTNDVQIIEDIIVTPPSRAA</sequence>
<evidence type="ECO:0000313" key="1">
    <source>
        <dbReference type="EMBL" id="RUO57555.1"/>
    </source>
</evidence>
<comment type="caution">
    <text evidence="1">The sequence shown here is derived from an EMBL/GenBank/DDBJ whole genome shotgun (WGS) entry which is preliminary data.</text>
</comment>
<dbReference type="AlphaFoldDB" id="A0A432Y991"/>
<name>A0A432Y991_9GAMM</name>
<dbReference type="Proteomes" id="UP000287330">
    <property type="component" value="Unassembled WGS sequence"/>
</dbReference>
<evidence type="ECO:0000313" key="2">
    <source>
        <dbReference type="Proteomes" id="UP000287330"/>
    </source>
</evidence>
<dbReference type="RefSeq" id="WP_110573306.1">
    <property type="nucleotide sequence ID" value="NZ_PIPV01000002.1"/>
</dbReference>
<dbReference type="EMBL" id="PIPV01000002">
    <property type="protein sequence ID" value="RUO57555.1"/>
    <property type="molecule type" value="Genomic_DNA"/>
</dbReference>